<dbReference type="Pfam" id="PF13354">
    <property type="entry name" value="Beta-lactamase2"/>
    <property type="match status" value="1"/>
</dbReference>
<evidence type="ECO:0000313" key="8">
    <source>
        <dbReference type="EMBL" id="MFC3978751.1"/>
    </source>
</evidence>
<dbReference type="PRINTS" id="PR00118">
    <property type="entry name" value="BLACTAMASEA"/>
</dbReference>
<dbReference type="NCBIfam" id="NF033103">
    <property type="entry name" value="bla_class_A"/>
    <property type="match status" value="1"/>
</dbReference>
<keyword evidence="6" id="KW-0732">Signal</keyword>
<dbReference type="Gene3D" id="3.40.710.10">
    <property type="entry name" value="DD-peptidase/beta-lactamase superfamily"/>
    <property type="match status" value="1"/>
</dbReference>
<dbReference type="EC" id="3.5.2.6" evidence="2 5"/>
<evidence type="ECO:0000256" key="6">
    <source>
        <dbReference type="SAM" id="SignalP"/>
    </source>
</evidence>
<accession>A0ABV8ER00</accession>
<dbReference type="PANTHER" id="PTHR35333">
    <property type="entry name" value="BETA-LACTAMASE"/>
    <property type="match status" value="1"/>
</dbReference>
<evidence type="ECO:0000256" key="2">
    <source>
        <dbReference type="ARBA" id="ARBA00012865"/>
    </source>
</evidence>
<feature type="signal peptide" evidence="6">
    <location>
        <begin position="1"/>
        <end position="20"/>
    </location>
</feature>
<organism evidence="8 9">
    <name type="scientific">Streptosporangium jomthongense</name>
    <dbReference type="NCBI Taxonomy" id="1193683"/>
    <lineage>
        <taxon>Bacteria</taxon>
        <taxon>Bacillati</taxon>
        <taxon>Actinomycetota</taxon>
        <taxon>Actinomycetes</taxon>
        <taxon>Streptosporangiales</taxon>
        <taxon>Streptosporangiaceae</taxon>
        <taxon>Streptosporangium</taxon>
    </lineage>
</organism>
<protein>
    <recommendedName>
        <fullName evidence="2 5">Beta-lactamase</fullName>
        <ecNumber evidence="2 5">3.5.2.6</ecNumber>
    </recommendedName>
</protein>
<keyword evidence="3 5" id="KW-0378">Hydrolase</keyword>
<keyword evidence="9" id="KW-1185">Reference proteome</keyword>
<feature type="domain" description="Beta-lactamase class A catalytic" evidence="7">
    <location>
        <begin position="73"/>
        <end position="293"/>
    </location>
</feature>
<dbReference type="SUPFAM" id="SSF56601">
    <property type="entry name" value="beta-lactamase/transpeptidase-like"/>
    <property type="match status" value="1"/>
</dbReference>
<evidence type="ECO:0000256" key="3">
    <source>
        <dbReference type="ARBA" id="ARBA00022801"/>
    </source>
</evidence>
<name>A0ABV8ER00_9ACTN</name>
<comment type="catalytic activity">
    <reaction evidence="5">
        <text>a beta-lactam + H2O = a substituted beta-amino acid</text>
        <dbReference type="Rhea" id="RHEA:20401"/>
        <dbReference type="ChEBI" id="CHEBI:15377"/>
        <dbReference type="ChEBI" id="CHEBI:35627"/>
        <dbReference type="ChEBI" id="CHEBI:140347"/>
        <dbReference type="EC" id="3.5.2.6"/>
    </reaction>
</comment>
<dbReference type="InterPro" id="IPR000871">
    <property type="entry name" value="Beta-lactam_class-A"/>
</dbReference>
<comment type="caution">
    <text evidence="8">The sequence shown here is derived from an EMBL/GenBank/DDBJ whole genome shotgun (WGS) entry which is preliminary data.</text>
</comment>
<dbReference type="Proteomes" id="UP001595698">
    <property type="component" value="Unassembled WGS sequence"/>
</dbReference>
<sequence>MRNRPRRLAAALRTTAPVLAFLAGTLPYGPSAAYGQVTAGGHLVGASVARPSAEADAHRRLRALERSFGGRIGAYALDTGTGRTIAYRAGERFPLLSTFKALAAAAVLHKARTTSPGLMERVVHWRRGDLKPNSPVTEKHVRDGLTVAELCEAAVTRSDNTAGNLLLRRIGGPAGLTGYLRALGDPVSRLDRWESELNDWSPGERRDTTTPAAVAGDLRAVVLGDALVAEDRARLEGWLRANRTGGARIRAGLPKSWVVGDKTGSGAAYGAANDIAVVRPSGSAAPLVMAVYTTRRASGAPYEEKVVAETATVLARALGRLPASR</sequence>
<proteinExistence type="inferred from homology"/>
<evidence type="ECO:0000256" key="5">
    <source>
        <dbReference type="RuleBase" id="RU361140"/>
    </source>
</evidence>
<dbReference type="RefSeq" id="WP_386186997.1">
    <property type="nucleotide sequence ID" value="NZ_JBHSBC010000001.1"/>
</dbReference>
<dbReference type="PANTHER" id="PTHR35333:SF3">
    <property type="entry name" value="BETA-LACTAMASE-TYPE TRANSPEPTIDASE FOLD CONTAINING PROTEIN"/>
    <property type="match status" value="1"/>
</dbReference>
<dbReference type="InterPro" id="IPR045155">
    <property type="entry name" value="Beta-lactam_cat"/>
</dbReference>
<dbReference type="GO" id="GO:0008800">
    <property type="term" value="F:beta-lactamase activity"/>
    <property type="evidence" value="ECO:0007669"/>
    <property type="project" value="UniProtKB-EC"/>
</dbReference>
<keyword evidence="4 5" id="KW-0046">Antibiotic resistance</keyword>
<evidence type="ECO:0000256" key="4">
    <source>
        <dbReference type="ARBA" id="ARBA00023251"/>
    </source>
</evidence>
<dbReference type="PROSITE" id="PS00146">
    <property type="entry name" value="BETA_LACTAMASE_A"/>
    <property type="match status" value="1"/>
</dbReference>
<dbReference type="InterPro" id="IPR012338">
    <property type="entry name" value="Beta-lactam/transpept-like"/>
</dbReference>
<feature type="chain" id="PRO_5046516683" description="Beta-lactamase" evidence="6">
    <location>
        <begin position="21"/>
        <end position="325"/>
    </location>
</feature>
<comment type="similarity">
    <text evidence="1 5">Belongs to the class-A beta-lactamase family.</text>
</comment>
<evidence type="ECO:0000259" key="7">
    <source>
        <dbReference type="Pfam" id="PF13354"/>
    </source>
</evidence>
<dbReference type="InterPro" id="IPR023650">
    <property type="entry name" value="Beta-lactam_class-A_AS"/>
</dbReference>
<reference evidence="9" key="1">
    <citation type="journal article" date="2019" name="Int. J. Syst. Evol. Microbiol.">
        <title>The Global Catalogue of Microorganisms (GCM) 10K type strain sequencing project: providing services to taxonomists for standard genome sequencing and annotation.</title>
        <authorList>
            <consortium name="The Broad Institute Genomics Platform"/>
            <consortium name="The Broad Institute Genome Sequencing Center for Infectious Disease"/>
            <person name="Wu L."/>
            <person name="Ma J."/>
        </authorList>
    </citation>
    <scope>NUCLEOTIDE SEQUENCE [LARGE SCALE GENOMIC DNA]</scope>
    <source>
        <strain evidence="9">TBRC 7912</strain>
    </source>
</reference>
<evidence type="ECO:0000313" key="9">
    <source>
        <dbReference type="Proteomes" id="UP001595698"/>
    </source>
</evidence>
<dbReference type="EMBL" id="JBHSBC010000001">
    <property type="protein sequence ID" value="MFC3978751.1"/>
    <property type="molecule type" value="Genomic_DNA"/>
</dbReference>
<gene>
    <name evidence="8" type="primary">bla</name>
    <name evidence="8" type="ORF">ACFOYY_01350</name>
</gene>
<evidence type="ECO:0000256" key="1">
    <source>
        <dbReference type="ARBA" id="ARBA00009009"/>
    </source>
</evidence>